<dbReference type="Proteomes" id="UP001150238">
    <property type="component" value="Unassembled WGS sequence"/>
</dbReference>
<reference evidence="1" key="2">
    <citation type="journal article" date="2023" name="Proc. Natl. Acad. Sci. U.S.A.">
        <title>A global phylogenomic analysis of the shiitake genus Lentinula.</title>
        <authorList>
            <person name="Sierra-Patev S."/>
            <person name="Min B."/>
            <person name="Naranjo-Ortiz M."/>
            <person name="Looney B."/>
            <person name="Konkel Z."/>
            <person name="Slot J.C."/>
            <person name="Sakamoto Y."/>
            <person name="Steenwyk J.L."/>
            <person name="Rokas A."/>
            <person name="Carro J."/>
            <person name="Camarero S."/>
            <person name="Ferreira P."/>
            <person name="Molpeceres G."/>
            <person name="Ruiz-Duenas F.J."/>
            <person name="Serrano A."/>
            <person name="Henrissat B."/>
            <person name="Drula E."/>
            <person name="Hughes K.W."/>
            <person name="Mata J.L."/>
            <person name="Ishikawa N.K."/>
            <person name="Vargas-Isla R."/>
            <person name="Ushijima S."/>
            <person name="Smith C.A."/>
            <person name="Donoghue J."/>
            <person name="Ahrendt S."/>
            <person name="Andreopoulos W."/>
            <person name="He G."/>
            <person name="LaButti K."/>
            <person name="Lipzen A."/>
            <person name="Ng V."/>
            <person name="Riley R."/>
            <person name="Sandor L."/>
            <person name="Barry K."/>
            <person name="Martinez A.T."/>
            <person name="Xiao Y."/>
            <person name="Gibbons J.G."/>
            <person name="Terashima K."/>
            <person name="Grigoriev I.V."/>
            <person name="Hibbett D."/>
        </authorList>
    </citation>
    <scope>NUCLEOTIDE SEQUENCE</scope>
    <source>
        <strain evidence="1">Sp2 HRB7682 ss15</strain>
    </source>
</reference>
<accession>A0A9W9ANB0</accession>
<comment type="caution">
    <text evidence="1">The sequence shown here is derived from an EMBL/GenBank/DDBJ whole genome shotgun (WGS) entry which is preliminary data.</text>
</comment>
<dbReference type="AlphaFoldDB" id="A0A9W9ANB0"/>
<protein>
    <submittedName>
        <fullName evidence="1">Uncharacterized protein</fullName>
    </submittedName>
</protein>
<proteinExistence type="predicted"/>
<name>A0A9W9ANB0_9AGAR</name>
<gene>
    <name evidence="1" type="ORF">C8J55DRAFT_506938</name>
</gene>
<dbReference type="EMBL" id="JANVFS010000009">
    <property type="protein sequence ID" value="KAJ4487044.1"/>
    <property type="molecule type" value="Genomic_DNA"/>
</dbReference>
<evidence type="ECO:0000313" key="2">
    <source>
        <dbReference type="Proteomes" id="UP001150238"/>
    </source>
</evidence>
<sequence>MYSDVQIVIFPTHLSCQNLNVMYSSSPLHCSPSSPATENLGECSPLNLTALTRKLEQIEQVQHVRPRSHSYNTQIVSGHDEYCVRNEYSPVASVFPNSGSAYLAPSWSNREIKTVSNVALHNLFHVSSRLPLNECPARLQVGDRTVFPSRYGPPTRLLLRDESSSQLTSRYEGAPVIRVFPDPADLPVLSRHDKAQKLLLFHIESSRQKSLLYHPDIPLEETRMRRISNPNRKLFCPVHHCAAAIEPYIEDVREHLVCDHSHIYSLPSKSSTGYLRCSCGRLIWGGGEAFALHIASVHVDSRKATCVHCDWEGKQGTFFSHLIICPALYVKKMKRNV</sequence>
<reference evidence="1" key="1">
    <citation type="submission" date="2022-08" db="EMBL/GenBank/DDBJ databases">
        <authorList>
            <consortium name="DOE Joint Genome Institute"/>
            <person name="Min B."/>
            <person name="Riley R."/>
            <person name="Sierra-Patev S."/>
            <person name="Naranjo-Ortiz M."/>
            <person name="Looney B."/>
            <person name="Konkel Z."/>
            <person name="Slot J.C."/>
            <person name="Sakamoto Y."/>
            <person name="Steenwyk J.L."/>
            <person name="Rokas A."/>
            <person name="Carro J."/>
            <person name="Camarero S."/>
            <person name="Ferreira P."/>
            <person name="Molpeceres G."/>
            <person name="Ruiz-Duenas F.J."/>
            <person name="Serrano A."/>
            <person name="Henrissat B."/>
            <person name="Drula E."/>
            <person name="Hughes K.W."/>
            <person name="Mata J.L."/>
            <person name="Ishikawa N.K."/>
            <person name="Vargas-Isla R."/>
            <person name="Ushijima S."/>
            <person name="Smith C.A."/>
            <person name="Ahrendt S."/>
            <person name="Andreopoulos W."/>
            <person name="He G."/>
            <person name="Labutti K."/>
            <person name="Lipzen A."/>
            <person name="Ng V."/>
            <person name="Sandor L."/>
            <person name="Barry K."/>
            <person name="Martinez A.T."/>
            <person name="Xiao Y."/>
            <person name="Gibbons J.G."/>
            <person name="Terashima K."/>
            <person name="Hibbett D.S."/>
            <person name="Grigoriev I.V."/>
        </authorList>
    </citation>
    <scope>NUCLEOTIDE SEQUENCE</scope>
    <source>
        <strain evidence="1">Sp2 HRB7682 ss15</strain>
    </source>
</reference>
<organism evidence="1 2">
    <name type="scientific">Lentinula lateritia</name>
    <dbReference type="NCBI Taxonomy" id="40482"/>
    <lineage>
        <taxon>Eukaryota</taxon>
        <taxon>Fungi</taxon>
        <taxon>Dikarya</taxon>
        <taxon>Basidiomycota</taxon>
        <taxon>Agaricomycotina</taxon>
        <taxon>Agaricomycetes</taxon>
        <taxon>Agaricomycetidae</taxon>
        <taxon>Agaricales</taxon>
        <taxon>Marasmiineae</taxon>
        <taxon>Omphalotaceae</taxon>
        <taxon>Lentinula</taxon>
    </lineage>
</organism>
<evidence type="ECO:0000313" key="1">
    <source>
        <dbReference type="EMBL" id="KAJ4487044.1"/>
    </source>
</evidence>